<feature type="non-terminal residue" evidence="1">
    <location>
        <position position="71"/>
    </location>
</feature>
<reference evidence="1" key="1">
    <citation type="submission" date="2013-08" db="EMBL/GenBank/DDBJ databases">
        <authorList>
            <person name="Mendez C."/>
            <person name="Richter M."/>
            <person name="Ferrer M."/>
            <person name="Sanchez J."/>
        </authorList>
    </citation>
    <scope>NUCLEOTIDE SEQUENCE</scope>
</reference>
<accession>T1AMQ3</accession>
<name>T1AMQ3_9ZZZZ</name>
<proteinExistence type="predicted"/>
<gene>
    <name evidence="1" type="ORF">B2A_04657</name>
</gene>
<organism evidence="1">
    <name type="scientific">mine drainage metagenome</name>
    <dbReference type="NCBI Taxonomy" id="410659"/>
    <lineage>
        <taxon>unclassified sequences</taxon>
        <taxon>metagenomes</taxon>
        <taxon>ecological metagenomes</taxon>
    </lineage>
</organism>
<evidence type="ECO:0000313" key="1">
    <source>
        <dbReference type="EMBL" id="EQD57763.1"/>
    </source>
</evidence>
<dbReference type="EMBL" id="AUZZ01003149">
    <property type="protein sequence ID" value="EQD57763.1"/>
    <property type="molecule type" value="Genomic_DNA"/>
</dbReference>
<comment type="caution">
    <text evidence="1">The sequence shown here is derived from an EMBL/GenBank/DDBJ whole genome shotgun (WGS) entry which is preliminary data.</text>
</comment>
<dbReference type="SUPFAM" id="SSF53098">
    <property type="entry name" value="Ribonuclease H-like"/>
    <property type="match status" value="1"/>
</dbReference>
<protein>
    <submittedName>
        <fullName evidence="1">Uncharacterized protein</fullName>
    </submittedName>
</protein>
<reference evidence="1" key="2">
    <citation type="journal article" date="2014" name="ISME J.">
        <title>Microbial stratification in low pH oxic and suboxic macroscopic growths along an acid mine drainage.</title>
        <authorList>
            <person name="Mendez-Garcia C."/>
            <person name="Mesa V."/>
            <person name="Sprenger R.R."/>
            <person name="Richter M."/>
            <person name="Diez M.S."/>
            <person name="Solano J."/>
            <person name="Bargiela R."/>
            <person name="Golyshina O.V."/>
            <person name="Manteca A."/>
            <person name="Ramos J.L."/>
            <person name="Gallego J.R."/>
            <person name="Llorente I."/>
            <person name="Martins Dos Santos V.A."/>
            <person name="Jensen O.N."/>
            <person name="Pelaez A.I."/>
            <person name="Sanchez J."/>
            <person name="Ferrer M."/>
        </authorList>
    </citation>
    <scope>NUCLEOTIDE SEQUENCE</scope>
</reference>
<dbReference type="AlphaFoldDB" id="T1AMQ3"/>
<dbReference type="InterPro" id="IPR012337">
    <property type="entry name" value="RNaseH-like_sf"/>
</dbReference>
<sequence>MMIPAPTQFIRPQTLDRLFGTQEGSLQDPATIAWNLCVGLMYKAGGRPWKLGTIPAGTCYVGISFYREKEE</sequence>